<protein>
    <submittedName>
        <fullName evidence="2">Uncharacterized protein</fullName>
    </submittedName>
</protein>
<evidence type="ECO:0000313" key="2">
    <source>
        <dbReference type="EMBL" id="KAF5375981.1"/>
    </source>
</evidence>
<gene>
    <name evidence="2" type="ORF">D9757_008820</name>
</gene>
<name>A0A8H5M0C2_9AGAR</name>
<feature type="compositionally biased region" description="Polar residues" evidence="1">
    <location>
        <begin position="281"/>
        <end position="290"/>
    </location>
</feature>
<organism evidence="2 3">
    <name type="scientific">Collybiopsis confluens</name>
    <dbReference type="NCBI Taxonomy" id="2823264"/>
    <lineage>
        <taxon>Eukaryota</taxon>
        <taxon>Fungi</taxon>
        <taxon>Dikarya</taxon>
        <taxon>Basidiomycota</taxon>
        <taxon>Agaricomycotina</taxon>
        <taxon>Agaricomycetes</taxon>
        <taxon>Agaricomycetidae</taxon>
        <taxon>Agaricales</taxon>
        <taxon>Marasmiineae</taxon>
        <taxon>Omphalotaceae</taxon>
        <taxon>Collybiopsis</taxon>
    </lineage>
</organism>
<dbReference type="Proteomes" id="UP000518752">
    <property type="component" value="Unassembled WGS sequence"/>
</dbReference>
<dbReference type="AlphaFoldDB" id="A0A8H5M0C2"/>
<evidence type="ECO:0000256" key="1">
    <source>
        <dbReference type="SAM" id="MobiDB-lite"/>
    </source>
</evidence>
<accession>A0A8H5M0C2</accession>
<dbReference type="EMBL" id="JAACJN010000093">
    <property type="protein sequence ID" value="KAF5375981.1"/>
    <property type="molecule type" value="Genomic_DNA"/>
</dbReference>
<dbReference type="OrthoDB" id="2834198at2759"/>
<keyword evidence="3" id="KW-1185">Reference proteome</keyword>
<comment type="caution">
    <text evidence="2">The sequence shown here is derived from an EMBL/GenBank/DDBJ whole genome shotgun (WGS) entry which is preliminary data.</text>
</comment>
<proteinExistence type="predicted"/>
<feature type="region of interest" description="Disordered" evidence="1">
    <location>
        <begin position="257"/>
        <end position="310"/>
    </location>
</feature>
<evidence type="ECO:0000313" key="3">
    <source>
        <dbReference type="Proteomes" id="UP000518752"/>
    </source>
</evidence>
<sequence>MLIREKLKFEHIDIEFDETDMRYQLIYILTKSFHLIDPPTPAIFMAFLYLCRVFPDGIPYSGDPDVECATALHRLFLFCLRLVLQWCEDDALHYDFRGRFFLWHEHIGLEKPVFRTAEVNLMYLLDHNLCISNVVYARWMSDLRALLPAFLAGNYYQEERSAIEDLIECAFPPLTPEFLDPGTLPCNGYPLDEDWQPQTRTLHEFRQRGRDLIDSLTFGVAIPLYQALDAPFIEGEGDFEDHESFLDPFHSSKVLGSPSDDLYTHSETSGSESSSDDLYTHSETSGSDSSPCGRLLMDSSSPAESETDSLEETLQYLSNLEAKQLQPQIPPFPFPASLLSIAPPEWIESSLRLLGLC</sequence>
<reference evidence="2 3" key="1">
    <citation type="journal article" date="2020" name="ISME J.">
        <title>Uncovering the hidden diversity of litter-decomposition mechanisms in mushroom-forming fungi.</title>
        <authorList>
            <person name="Floudas D."/>
            <person name="Bentzer J."/>
            <person name="Ahren D."/>
            <person name="Johansson T."/>
            <person name="Persson P."/>
            <person name="Tunlid A."/>
        </authorList>
    </citation>
    <scope>NUCLEOTIDE SEQUENCE [LARGE SCALE GENOMIC DNA]</scope>
    <source>
        <strain evidence="2 3">CBS 406.79</strain>
    </source>
</reference>